<dbReference type="SUPFAM" id="SSF48726">
    <property type="entry name" value="Immunoglobulin"/>
    <property type="match status" value="1"/>
</dbReference>
<dbReference type="Pfam" id="PF00041">
    <property type="entry name" value="fn3"/>
    <property type="match status" value="1"/>
</dbReference>
<keyword evidence="3" id="KW-1185">Reference proteome</keyword>
<evidence type="ECO:0000313" key="2">
    <source>
        <dbReference type="EMBL" id="CAL4144080.1"/>
    </source>
</evidence>
<dbReference type="CDD" id="cd00063">
    <property type="entry name" value="FN3"/>
    <property type="match status" value="1"/>
</dbReference>
<dbReference type="AlphaFoldDB" id="A0AAV2RU33"/>
<evidence type="ECO:0000259" key="1">
    <source>
        <dbReference type="SMART" id="SM00060"/>
    </source>
</evidence>
<feature type="domain" description="Fibronectin type-III" evidence="1">
    <location>
        <begin position="37"/>
        <end position="139"/>
    </location>
</feature>
<dbReference type="Proteomes" id="UP001497623">
    <property type="component" value="Unassembled WGS sequence"/>
</dbReference>
<name>A0AAV2RU33_MEGNR</name>
<dbReference type="InterPro" id="IPR003961">
    <property type="entry name" value="FN3_dom"/>
</dbReference>
<dbReference type="Gene3D" id="2.60.40.10">
    <property type="entry name" value="Immunoglobulins"/>
    <property type="match status" value="2"/>
</dbReference>
<reference evidence="2 3" key="1">
    <citation type="submission" date="2024-05" db="EMBL/GenBank/DDBJ databases">
        <authorList>
            <person name="Wallberg A."/>
        </authorList>
    </citation>
    <scope>NUCLEOTIDE SEQUENCE [LARGE SCALE GENOMIC DNA]</scope>
</reference>
<protein>
    <recommendedName>
        <fullName evidence="1">Fibronectin type-III domain-containing protein</fullName>
    </recommendedName>
</protein>
<dbReference type="InterPro" id="IPR013783">
    <property type="entry name" value="Ig-like_fold"/>
</dbReference>
<feature type="non-terminal residue" evidence="2">
    <location>
        <position position="1"/>
    </location>
</feature>
<comment type="caution">
    <text evidence="2">The sequence shown here is derived from an EMBL/GenBank/DDBJ whole genome shotgun (WGS) entry which is preliminary data.</text>
</comment>
<accession>A0AAV2RU33</accession>
<dbReference type="SUPFAM" id="SSF49265">
    <property type="entry name" value="Fibronectin type III"/>
    <property type="match status" value="1"/>
</dbReference>
<dbReference type="SMART" id="SM00060">
    <property type="entry name" value="FN3"/>
    <property type="match status" value="1"/>
</dbReference>
<proteinExistence type="predicted"/>
<dbReference type="EMBL" id="CAXKWB010034043">
    <property type="protein sequence ID" value="CAL4144080.1"/>
    <property type="molecule type" value="Genomic_DNA"/>
</dbReference>
<dbReference type="InterPro" id="IPR036179">
    <property type="entry name" value="Ig-like_dom_sf"/>
</dbReference>
<gene>
    <name evidence="2" type="ORF">MNOR_LOCUS29409</name>
</gene>
<dbReference type="InterPro" id="IPR036116">
    <property type="entry name" value="FN3_sf"/>
</dbReference>
<sequence>FSLDINSLKNNDLGDYVCLAVNNVGKARAIITVTDEPSAPEFTSNINGDQDTSYVLTWDAQSYYNITKYTMKCREWDQDATEPTSPETWKDMANYTASSADMDTKDDLTSFKVTLSPLKPATDYECHVQIYNGHKWGPGNNYMFSTRKHELSLLSVSPAEKAPQTTGDGNRISSFCLNTVISTAISLLLILNV</sequence>
<evidence type="ECO:0000313" key="3">
    <source>
        <dbReference type="Proteomes" id="UP001497623"/>
    </source>
</evidence>
<organism evidence="2 3">
    <name type="scientific">Meganyctiphanes norvegica</name>
    <name type="common">Northern krill</name>
    <name type="synonym">Thysanopoda norvegica</name>
    <dbReference type="NCBI Taxonomy" id="48144"/>
    <lineage>
        <taxon>Eukaryota</taxon>
        <taxon>Metazoa</taxon>
        <taxon>Ecdysozoa</taxon>
        <taxon>Arthropoda</taxon>
        <taxon>Crustacea</taxon>
        <taxon>Multicrustacea</taxon>
        <taxon>Malacostraca</taxon>
        <taxon>Eumalacostraca</taxon>
        <taxon>Eucarida</taxon>
        <taxon>Euphausiacea</taxon>
        <taxon>Euphausiidae</taxon>
        <taxon>Meganyctiphanes</taxon>
    </lineage>
</organism>